<dbReference type="InterPro" id="IPR008906">
    <property type="entry name" value="HATC_C_dom"/>
</dbReference>
<dbReference type="PANTHER" id="PTHR47364">
    <property type="entry name" value="CYSTEINE PROTEINASE INHIBITOR 5"/>
    <property type="match status" value="1"/>
</dbReference>
<dbReference type="SUPFAM" id="SSF54403">
    <property type="entry name" value="Cystatin/monellin"/>
    <property type="match status" value="1"/>
</dbReference>
<dbReference type="PANTHER" id="PTHR47364:SF2">
    <property type="entry name" value="CYSTEINE PROTEINASE INHIBITOR 5"/>
    <property type="match status" value="1"/>
</dbReference>
<evidence type="ECO:0000259" key="4">
    <source>
        <dbReference type="Pfam" id="PF16845"/>
    </source>
</evidence>
<dbReference type="Proteomes" id="UP001151760">
    <property type="component" value="Unassembled WGS sequence"/>
</dbReference>
<keyword evidence="1" id="KW-0646">Protease inhibitor</keyword>
<evidence type="ECO:0000259" key="3">
    <source>
        <dbReference type="Pfam" id="PF05699"/>
    </source>
</evidence>
<comment type="caution">
    <text evidence="5">The sequence shown here is derived from an EMBL/GenBank/DDBJ whole genome shotgun (WGS) entry which is preliminary data.</text>
</comment>
<organism evidence="5 6">
    <name type="scientific">Tanacetum coccineum</name>
    <dbReference type="NCBI Taxonomy" id="301880"/>
    <lineage>
        <taxon>Eukaryota</taxon>
        <taxon>Viridiplantae</taxon>
        <taxon>Streptophyta</taxon>
        <taxon>Embryophyta</taxon>
        <taxon>Tracheophyta</taxon>
        <taxon>Spermatophyta</taxon>
        <taxon>Magnoliopsida</taxon>
        <taxon>eudicotyledons</taxon>
        <taxon>Gunneridae</taxon>
        <taxon>Pentapetalae</taxon>
        <taxon>asterids</taxon>
        <taxon>campanulids</taxon>
        <taxon>Asterales</taxon>
        <taxon>Asteraceae</taxon>
        <taxon>Asteroideae</taxon>
        <taxon>Anthemideae</taxon>
        <taxon>Anthemidinae</taxon>
        <taxon>Tanacetum</taxon>
    </lineage>
</organism>
<dbReference type="EMBL" id="BQNB010016663">
    <property type="protein sequence ID" value="GJT54336.1"/>
    <property type="molecule type" value="Genomic_DNA"/>
</dbReference>
<keyword evidence="6" id="KW-1185">Reference proteome</keyword>
<evidence type="ECO:0000313" key="5">
    <source>
        <dbReference type="EMBL" id="GJT54336.1"/>
    </source>
</evidence>
<evidence type="ECO:0000313" key="6">
    <source>
        <dbReference type="Proteomes" id="UP001151760"/>
    </source>
</evidence>
<proteinExistence type="predicted"/>
<reference evidence="5" key="2">
    <citation type="submission" date="2022-01" db="EMBL/GenBank/DDBJ databases">
        <authorList>
            <person name="Yamashiro T."/>
            <person name="Shiraishi A."/>
            <person name="Satake H."/>
            <person name="Nakayama K."/>
        </authorList>
    </citation>
    <scope>NUCLEOTIDE SEQUENCE</scope>
</reference>
<sequence>MGSIQAGNPMVHHWLLESKAKIKDLGGQELDLSIFGARQIVDAMGLELIEAISISRSIDYARDLLSVQASTVASESIFSLSGRVLSIRRTRLTPTSLEMCIRLKDHLDAQERIQHTSNLEGDCLEIEQQLHKVEAEAGYVINIADEEIVLEEQAIGGVCVATSRHLSDPVNGVGAWDHMDVKKHYLEELGEYAVQAHNLASLHDHEHELTFEKVIAYDHLLDIDHKLTIQAADHGVTHTYEAVVCDKPWIQVKKLVSFKLA</sequence>
<gene>
    <name evidence="5" type="ORF">Tco_0989390</name>
</gene>
<dbReference type="Gene3D" id="3.10.450.10">
    <property type="match status" value="1"/>
</dbReference>
<dbReference type="InterPro" id="IPR000010">
    <property type="entry name" value="Cystatin_dom"/>
</dbReference>
<dbReference type="SUPFAM" id="SSF53098">
    <property type="entry name" value="Ribonuclease H-like"/>
    <property type="match status" value="1"/>
</dbReference>
<feature type="domain" description="Cystatin" evidence="4">
    <location>
        <begin position="180"/>
        <end position="259"/>
    </location>
</feature>
<dbReference type="Pfam" id="PF05699">
    <property type="entry name" value="Dimer_Tnp_hAT"/>
    <property type="match status" value="1"/>
</dbReference>
<keyword evidence="2" id="KW-0789">Thiol protease inhibitor</keyword>
<dbReference type="Pfam" id="PF16845">
    <property type="entry name" value="SQAPI"/>
    <property type="match status" value="1"/>
</dbReference>
<evidence type="ECO:0000256" key="1">
    <source>
        <dbReference type="ARBA" id="ARBA00022690"/>
    </source>
</evidence>
<reference evidence="5" key="1">
    <citation type="journal article" date="2022" name="Int. J. Mol. Sci.">
        <title>Draft Genome of Tanacetum Coccineum: Genomic Comparison of Closely Related Tanacetum-Family Plants.</title>
        <authorList>
            <person name="Yamashiro T."/>
            <person name="Shiraishi A."/>
            <person name="Nakayama K."/>
            <person name="Satake H."/>
        </authorList>
    </citation>
    <scope>NUCLEOTIDE SEQUENCE</scope>
</reference>
<name>A0ABQ5ETI0_9ASTR</name>
<dbReference type="InterPro" id="IPR046350">
    <property type="entry name" value="Cystatin_sf"/>
</dbReference>
<evidence type="ECO:0000256" key="2">
    <source>
        <dbReference type="ARBA" id="ARBA00022704"/>
    </source>
</evidence>
<dbReference type="InterPro" id="IPR012337">
    <property type="entry name" value="RNaseH-like_sf"/>
</dbReference>
<feature type="domain" description="HAT C-terminal dimerisation" evidence="3">
    <location>
        <begin position="61"/>
        <end position="106"/>
    </location>
</feature>
<accession>A0ABQ5ETI0</accession>
<protein>
    <submittedName>
        <fullName evidence="5">Zinc finger BED domain-containing protein RICESLEEPER 2</fullName>
    </submittedName>
</protein>